<feature type="transmembrane region" description="Helical" evidence="14">
    <location>
        <begin position="593"/>
        <end position="613"/>
    </location>
</feature>
<dbReference type="GO" id="GO:0004930">
    <property type="term" value="F:G protein-coupled receptor activity"/>
    <property type="evidence" value="ECO:0007669"/>
    <property type="project" value="UniProtKB-KW"/>
</dbReference>
<dbReference type="InterPro" id="IPR000276">
    <property type="entry name" value="GPCR_Rhodpsn"/>
</dbReference>
<dbReference type="GO" id="GO:0005886">
    <property type="term" value="C:plasma membrane"/>
    <property type="evidence" value="ECO:0007669"/>
    <property type="project" value="UniProtKB-SubCell"/>
</dbReference>
<dbReference type="InParanoid" id="C3YKN3"/>
<evidence type="ECO:0000256" key="14">
    <source>
        <dbReference type="SAM" id="Phobius"/>
    </source>
</evidence>
<evidence type="ECO:0000313" key="16">
    <source>
        <dbReference type="EMBL" id="EEN59101.1"/>
    </source>
</evidence>
<feature type="transmembrane region" description="Helical" evidence="14">
    <location>
        <begin position="495"/>
        <end position="515"/>
    </location>
</feature>
<evidence type="ECO:0000256" key="7">
    <source>
        <dbReference type="ARBA" id="ARBA00023040"/>
    </source>
</evidence>
<dbReference type="PANTHER" id="PTHR11866">
    <property type="entry name" value="G-PROTEIN COUPLED RECEPTOR FAMILY 1 MEMBER"/>
    <property type="match status" value="1"/>
</dbReference>
<evidence type="ECO:0000256" key="12">
    <source>
        <dbReference type="ARBA" id="ARBA00047949"/>
    </source>
</evidence>
<feature type="region of interest" description="Disordered" evidence="13">
    <location>
        <begin position="1"/>
        <end position="24"/>
    </location>
</feature>
<dbReference type="Gene3D" id="1.10.10.970">
    <property type="entry name" value="RNA 2'-phosphotransferase, Tpt1/KptA family, N-terminal domain"/>
    <property type="match status" value="1"/>
</dbReference>
<dbReference type="InterPro" id="IPR008365">
    <property type="entry name" value="Prostanoid_rcpt"/>
</dbReference>
<evidence type="ECO:0000256" key="4">
    <source>
        <dbReference type="ARBA" id="ARBA00022475"/>
    </source>
</evidence>
<dbReference type="InterPro" id="IPR032675">
    <property type="entry name" value="LRR_dom_sf"/>
</dbReference>
<dbReference type="eggNOG" id="KOG3656">
    <property type="taxonomic scope" value="Eukaryota"/>
</dbReference>
<dbReference type="SUPFAM" id="SSF81321">
    <property type="entry name" value="Family A G protein-coupled receptor-like"/>
    <property type="match status" value="1"/>
</dbReference>
<evidence type="ECO:0000256" key="1">
    <source>
        <dbReference type="ARBA" id="ARBA00003343"/>
    </source>
</evidence>
<feature type="transmembrane region" description="Helical" evidence="14">
    <location>
        <begin position="414"/>
        <end position="436"/>
    </location>
</feature>
<reference evidence="16" key="1">
    <citation type="journal article" date="2008" name="Nature">
        <title>The amphioxus genome and the evolution of the chordate karyotype.</title>
        <authorList>
            <consortium name="US DOE Joint Genome Institute (JGI-PGF)"/>
            <person name="Putnam N.H."/>
            <person name="Butts T."/>
            <person name="Ferrier D.E.K."/>
            <person name="Furlong R.F."/>
            <person name="Hellsten U."/>
            <person name="Kawashima T."/>
            <person name="Robinson-Rechavi M."/>
            <person name="Shoguchi E."/>
            <person name="Terry A."/>
            <person name="Yu J.-K."/>
            <person name="Benito-Gutierrez E.L."/>
            <person name="Dubchak I."/>
            <person name="Garcia-Fernandez J."/>
            <person name="Gibson-Brown J.J."/>
            <person name="Grigoriev I.V."/>
            <person name="Horton A.C."/>
            <person name="de Jong P.J."/>
            <person name="Jurka J."/>
            <person name="Kapitonov V.V."/>
            <person name="Kohara Y."/>
            <person name="Kuroki Y."/>
            <person name="Lindquist E."/>
            <person name="Lucas S."/>
            <person name="Osoegawa K."/>
            <person name="Pennacchio L.A."/>
            <person name="Salamov A.A."/>
            <person name="Satou Y."/>
            <person name="Sauka-Spengler T."/>
            <person name="Schmutz J."/>
            <person name="Shin-I T."/>
            <person name="Toyoda A."/>
            <person name="Bronner-Fraser M."/>
            <person name="Fujiyama A."/>
            <person name="Holland L.Z."/>
            <person name="Holland P.W.H."/>
            <person name="Satoh N."/>
            <person name="Rokhsar D.S."/>
        </authorList>
    </citation>
    <scope>NUCLEOTIDE SEQUENCE [LARGE SCALE GENOMIC DNA]</scope>
    <source>
        <strain evidence="16">S238N-H82</strain>
        <tissue evidence="16">Testes</tissue>
    </source>
</reference>
<feature type="transmembrane region" description="Helical" evidence="14">
    <location>
        <begin position="382"/>
        <end position="402"/>
    </location>
</feature>
<dbReference type="FunFam" id="1.20.1070.10:FF:000354">
    <property type="entry name" value="5-hydroxytryptamine receptor 1A"/>
    <property type="match status" value="1"/>
</dbReference>
<comment type="function">
    <text evidence="1">Catalyzes the last step of tRNA splicing, the transfer of the splice junction 2'-phosphate from ligated tRNA to NAD to produce ADP-ribose 1''-2'' cyclic phosphate.</text>
</comment>
<dbReference type="PANTHER" id="PTHR11866:SF16">
    <property type="entry name" value="PROSTAGLANDIN E2 RECEPTOR EP4 SUBTYPE-LIKE PROTEIN"/>
    <property type="match status" value="1"/>
</dbReference>
<dbReference type="SUPFAM" id="SSF52047">
    <property type="entry name" value="RNI-like"/>
    <property type="match status" value="1"/>
</dbReference>
<comment type="subcellular location">
    <subcellularLocation>
        <location evidence="2">Cell membrane</location>
        <topology evidence="2">Multi-pass membrane protein</topology>
    </subcellularLocation>
</comment>
<dbReference type="SUPFAM" id="SSF56399">
    <property type="entry name" value="ADP-ribosylation"/>
    <property type="match status" value="1"/>
</dbReference>
<proteinExistence type="predicted"/>
<keyword evidence="4" id="KW-1003">Cell membrane</keyword>
<keyword evidence="11" id="KW-0807">Transducer</keyword>
<feature type="transmembrane region" description="Helical" evidence="14">
    <location>
        <begin position="542"/>
        <end position="564"/>
    </location>
</feature>
<evidence type="ECO:0000256" key="9">
    <source>
        <dbReference type="ARBA" id="ARBA00023170"/>
    </source>
</evidence>
<dbReference type="Gene3D" id="1.20.1070.10">
    <property type="entry name" value="Rhodopsin 7-helix transmembrane proteins"/>
    <property type="match status" value="1"/>
</dbReference>
<dbReference type="AlphaFoldDB" id="C3YKN3"/>
<feature type="domain" description="G-protein coupled receptors family 1 profile" evidence="15">
    <location>
        <begin position="392"/>
        <end position="647"/>
    </location>
</feature>
<dbReference type="PROSITE" id="PS50262">
    <property type="entry name" value="G_PROTEIN_RECEP_F1_2"/>
    <property type="match status" value="1"/>
</dbReference>
<dbReference type="GO" id="GO:0000215">
    <property type="term" value="F:tRNA 2'-phosphotransferase activity"/>
    <property type="evidence" value="ECO:0007669"/>
    <property type="project" value="UniProtKB-EC"/>
</dbReference>
<dbReference type="Pfam" id="PF00001">
    <property type="entry name" value="7tm_1"/>
    <property type="match status" value="1"/>
</dbReference>
<sequence>MTESSMEEQVNSDDQSEVSTQTIPPIKDLRLGKRLAYLLRYGAEKEGLQVREGGFVDIDELMTVPLLRHHQKQEVLREVRESTSYRGHKRFEERPEKDRTLVRALYRRRFERNPYHDGTKVPRLLEVCMEFVCNNIKQFDLECFQDDFIVNCMLHKLRRRRQLTNAVLRSLLSRSLDSLDLHDICMLHKLRRRRQLTNAVLHSLLSRSLDSLDLHDICMLHKLRRRRQLTNAVLRSLLSRSLDSLDLHDMYFTNGTARILVQKCPELRKLSLRDAGYAVNDQVVTMLVKNLPNLISLNLSGCKQVTQRSLQVINKYIPLIQHLNLGLGTLEAYKRCHGLTFYCLRDAATSKVRLVNMDKFKCDNWTWATNNHVINWAKAGTALMFFFGIVIPNSVLITVLVRGLLKGGKSIPRLLVLAIACTDLAAGCFATGHATFEHLFGTCAAGELTGCKYRAFVTYLFYIASQLCVVSSALERMLALKLPFKYQLLVSYKSAFCVLAGVVAYSLLFTTIPFMGVVEIKQKFGISCQYDWHDQRPLAQGYAYFTVIQGFVLIVVLVFSNLAVVQELYRMRRRTADLMPSGKTEELKKEREFAILMIVTSMFFLICLTPYLVRTVMNQQGMDMDKDKDFVAKRLYIANSMINPHLYWAFRASSRARLWRFLKKHIFGKILPGQQEVTQVSTIQGTVSTGLPASTGAPPPVVSNA</sequence>
<keyword evidence="10" id="KW-0325">Glycoprotein</keyword>
<keyword evidence="9" id="KW-0675">Receptor</keyword>
<evidence type="ECO:0000256" key="5">
    <source>
        <dbReference type="ARBA" id="ARBA00022692"/>
    </source>
</evidence>
<organism>
    <name type="scientific">Branchiostoma floridae</name>
    <name type="common">Florida lancelet</name>
    <name type="synonym">Amphioxus</name>
    <dbReference type="NCBI Taxonomy" id="7739"/>
    <lineage>
        <taxon>Eukaryota</taxon>
        <taxon>Metazoa</taxon>
        <taxon>Chordata</taxon>
        <taxon>Cephalochordata</taxon>
        <taxon>Leptocardii</taxon>
        <taxon>Amphioxiformes</taxon>
        <taxon>Branchiostomatidae</taxon>
        <taxon>Branchiostoma</taxon>
    </lineage>
</organism>
<evidence type="ECO:0000256" key="11">
    <source>
        <dbReference type="ARBA" id="ARBA00023224"/>
    </source>
</evidence>
<comment type="catalytic activity">
    <reaction evidence="12">
        <text>2'-phospho-[ligated tRNA] + NAD(+) = mature tRNA + ADP-alpha-D-ribose 1'',2''-cyclic phosphate + nicotinamide</text>
        <dbReference type="Rhea" id="RHEA:23324"/>
        <dbReference type="Rhea" id="RHEA-COMP:11106"/>
        <dbReference type="Rhea" id="RHEA-COMP:11107"/>
        <dbReference type="ChEBI" id="CHEBI:17154"/>
        <dbReference type="ChEBI" id="CHEBI:57540"/>
        <dbReference type="ChEBI" id="CHEBI:76596"/>
        <dbReference type="ChEBI" id="CHEBI:82883"/>
        <dbReference type="ChEBI" id="CHEBI:85027"/>
        <dbReference type="EC" id="2.7.1.160"/>
    </reaction>
</comment>
<accession>C3YKN3</accession>
<evidence type="ECO:0000256" key="13">
    <source>
        <dbReference type="SAM" id="MobiDB-lite"/>
    </source>
</evidence>
<dbReference type="Gene3D" id="3.80.10.10">
    <property type="entry name" value="Ribonuclease Inhibitor"/>
    <property type="match status" value="1"/>
</dbReference>
<protein>
    <recommendedName>
        <fullName evidence="3">2'-phosphotransferase</fullName>
        <ecNumber evidence="3">2.7.1.160</ecNumber>
    </recommendedName>
</protein>
<keyword evidence="6 14" id="KW-1133">Transmembrane helix</keyword>
<evidence type="ECO:0000259" key="15">
    <source>
        <dbReference type="PROSITE" id="PS50262"/>
    </source>
</evidence>
<keyword evidence="8 14" id="KW-0472">Membrane</keyword>
<evidence type="ECO:0000256" key="10">
    <source>
        <dbReference type="ARBA" id="ARBA00023180"/>
    </source>
</evidence>
<dbReference type="Pfam" id="PF01885">
    <property type="entry name" value="PTS_2-RNA"/>
    <property type="match status" value="1"/>
</dbReference>
<feature type="transmembrane region" description="Helical" evidence="14">
    <location>
        <begin position="456"/>
        <end position="474"/>
    </location>
</feature>
<dbReference type="InterPro" id="IPR017452">
    <property type="entry name" value="GPCR_Rhodpsn_7TM"/>
</dbReference>
<keyword evidence="7" id="KW-0297">G-protein coupled receptor</keyword>
<evidence type="ECO:0000256" key="3">
    <source>
        <dbReference type="ARBA" id="ARBA00012007"/>
    </source>
</evidence>
<dbReference type="EMBL" id="GG666523">
    <property type="protein sequence ID" value="EEN59101.1"/>
    <property type="molecule type" value="Genomic_DNA"/>
</dbReference>
<name>C3YKN3_BRAFL</name>
<gene>
    <name evidence="16" type="ORF">BRAFLDRAFT_63277</name>
</gene>
<evidence type="ECO:0000256" key="8">
    <source>
        <dbReference type="ARBA" id="ARBA00023136"/>
    </source>
</evidence>
<dbReference type="InterPro" id="IPR042080">
    <property type="entry name" value="RNA_2'-PTrans_N"/>
</dbReference>
<dbReference type="InterPro" id="IPR002745">
    <property type="entry name" value="Ptrans_KptA/Tpt1"/>
</dbReference>
<keyword evidence="5 14" id="KW-0812">Transmembrane</keyword>
<dbReference type="EC" id="2.7.1.160" evidence="3"/>
<evidence type="ECO:0000256" key="6">
    <source>
        <dbReference type="ARBA" id="ARBA00022989"/>
    </source>
</evidence>
<evidence type="ECO:0000256" key="2">
    <source>
        <dbReference type="ARBA" id="ARBA00004651"/>
    </source>
</evidence>